<evidence type="ECO:0000256" key="1">
    <source>
        <dbReference type="SAM" id="Phobius"/>
    </source>
</evidence>
<gene>
    <name evidence="2" type="ORF">ACFQ11_19100</name>
</gene>
<comment type="caution">
    <text evidence="2">The sequence shown here is derived from an EMBL/GenBank/DDBJ whole genome shotgun (WGS) entry which is preliminary data.</text>
</comment>
<keyword evidence="1" id="KW-0472">Membrane</keyword>
<name>A0ABW3ESM7_9ACTN</name>
<dbReference type="EMBL" id="JBHTJA010000036">
    <property type="protein sequence ID" value="MFD0902514.1"/>
    <property type="molecule type" value="Genomic_DNA"/>
</dbReference>
<keyword evidence="1" id="KW-0812">Transmembrane</keyword>
<evidence type="ECO:0000313" key="2">
    <source>
        <dbReference type="EMBL" id="MFD0902514.1"/>
    </source>
</evidence>
<keyword evidence="3" id="KW-1185">Reference proteome</keyword>
<reference evidence="3" key="1">
    <citation type="journal article" date="2019" name="Int. J. Syst. Evol. Microbiol.">
        <title>The Global Catalogue of Microorganisms (GCM) 10K type strain sequencing project: providing services to taxonomists for standard genome sequencing and annotation.</title>
        <authorList>
            <consortium name="The Broad Institute Genomics Platform"/>
            <consortium name="The Broad Institute Genome Sequencing Center for Infectious Disease"/>
            <person name="Wu L."/>
            <person name="Ma J."/>
        </authorList>
    </citation>
    <scope>NUCLEOTIDE SEQUENCE [LARGE SCALE GENOMIC DNA]</scope>
    <source>
        <strain evidence="3">JCM 31202</strain>
    </source>
</reference>
<evidence type="ECO:0000313" key="3">
    <source>
        <dbReference type="Proteomes" id="UP001596972"/>
    </source>
</evidence>
<dbReference type="InterPro" id="IPR046151">
    <property type="entry name" value="DUF6153"/>
</dbReference>
<dbReference type="Pfam" id="PF19650">
    <property type="entry name" value="DUF6153"/>
    <property type="match status" value="1"/>
</dbReference>
<proteinExistence type="predicted"/>
<organism evidence="2 3">
    <name type="scientific">Actinomadura sediminis</name>
    <dbReference type="NCBI Taxonomy" id="1038904"/>
    <lineage>
        <taxon>Bacteria</taxon>
        <taxon>Bacillati</taxon>
        <taxon>Actinomycetota</taxon>
        <taxon>Actinomycetes</taxon>
        <taxon>Streptosporangiales</taxon>
        <taxon>Thermomonosporaceae</taxon>
        <taxon>Actinomadura</taxon>
    </lineage>
</organism>
<keyword evidence="1" id="KW-1133">Transmembrane helix</keyword>
<dbReference type="RefSeq" id="WP_378300373.1">
    <property type="nucleotide sequence ID" value="NZ_JBHTJA010000036.1"/>
</dbReference>
<accession>A0ABW3ESM7</accession>
<protein>
    <submittedName>
        <fullName evidence="2">DUF6153 family protein</fullName>
    </submittedName>
</protein>
<feature type="transmembrane region" description="Helical" evidence="1">
    <location>
        <begin position="68"/>
        <end position="89"/>
    </location>
</feature>
<dbReference type="Proteomes" id="UP001596972">
    <property type="component" value="Unassembled WGS sequence"/>
</dbReference>
<sequence length="124" mass="13061">MCGRPWRSSAGRPVWVLALVFGVLVMHGVQASGSPVDAAGVAVAAPHHAAGAEHPAGDGGDHHPGGQVCLAFLSVLLLGAVALALVRWLPALRREPRGRVWRSRFRTGRSPPCPTPFQLAVLRL</sequence>